<reference evidence="2 3" key="1">
    <citation type="submission" date="2018-05" db="EMBL/GenBank/DDBJ databases">
        <title>Kangiella spongicola genome sequence.</title>
        <authorList>
            <person name="Maclea K.S."/>
            <person name="Goen A.E."/>
            <person name="Kelley C."/>
            <person name="Underriner A."/>
            <person name="Silverwood T."/>
            <person name="Trachtenberg A.M."/>
        </authorList>
    </citation>
    <scope>NUCLEOTIDE SEQUENCE [LARGE SCALE GENOMIC DNA]</scope>
    <source>
        <strain evidence="2 3">ATCC BAA-2076</strain>
    </source>
</reference>
<accession>A0A318D874</accession>
<evidence type="ECO:0000313" key="3">
    <source>
        <dbReference type="Proteomes" id="UP000247689"/>
    </source>
</evidence>
<gene>
    <name evidence="2" type="ORF">DL796_02960</name>
</gene>
<protein>
    <submittedName>
        <fullName evidence="2">Anti-sigma factor</fullName>
    </submittedName>
</protein>
<dbReference type="EMBL" id="QICH01000001">
    <property type="protein sequence ID" value="PXF64115.1"/>
    <property type="molecule type" value="Genomic_DNA"/>
</dbReference>
<dbReference type="InterPro" id="IPR027383">
    <property type="entry name" value="Znf_put"/>
</dbReference>
<dbReference type="Proteomes" id="UP000247689">
    <property type="component" value="Unassembled WGS sequence"/>
</dbReference>
<dbReference type="Gene3D" id="1.10.10.1320">
    <property type="entry name" value="Anti-sigma factor, zinc-finger domain"/>
    <property type="match status" value="1"/>
</dbReference>
<proteinExistence type="predicted"/>
<dbReference type="AlphaFoldDB" id="A0A318D874"/>
<sequence>MLSCKHIVDLGTDYLDQELGFWKKTEMKMHLMICRHCRRYMKQLKQTIAMLSRWQLKQPTQEQLEQLKSKYQQTVSEG</sequence>
<name>A0A318D874_9GAMM</name>
<keyword evidence="3" id="KW-1185">Reference proteome</keyword>
<organism evidence="2 3">
    <name type="scientific">Kangiella spongicola</name>
    <dbReference type="NCBI Taxonomy" id="796379"/>
    <lineage>
        <taxon>Bacteria</taxon>
        <taxon>Pseudomonadati</taxon>
        <taxon>Pseudomonadota</taxon>
        <taxon>Gammaproteobacteria</taxon>
        <taxon>Kangiellales</taxon>
        <taxon>Kangiellaceae</taxon>
        <taxon>Kangiella</taxon>
    </lineage>
</organism>
<dbReference type="OrthoDB" id="8374021at2"/>
<evidence type="ECO:0000313" key="2">
    <source>
        <dbReference type="EMBL" id="PXF64115.1"/>
    </source>
</evidence>
<dbReference type="InterPro" id="IPR041916">
    <property type="entry name" value="Anti_sigma_zinc_sf"/>
</dbReference>
<dbReference type="RefSeq" id="WP_110199817.1">
    <property type="nucleotide sequence ID" value="NZ_QICH01000001.1"/>
</dbReference>
<comment type="caution">
    <text evidence="2">The sequence shown here is derived from an EMBL/GenBank/DDBJ whole genome shotgun (WGS) entry which is preliminary data.</text>
</comment>
<feature type="domain" description="Putative zinc-finger" evidence="1">
    <location>
        <begin position="4"/>
        <end position="38"/>
    </location>
</feature>
<evidence type="ECO:0000259" key="1">
    <source>
        <dbReference type="Pfam" id="PF13490"/>
    </source>
</evidence>
<dbReference type="Pfam" id="PF13490">
    <property type="entry name" value="zf-HC2"/>
    <property type="match status" value="1"/>
</dbReference>